<name>A0ABN1AAW8_9ACTN</name>
<comment type="similarity">
    <text evidence="1">Belongs to the bacterial solute-binding protein 1 family.</text>
</comment>
<dbReference type="RefSeq" id="WP_344092074.1">
    <property type="nucleotide sequence ID" value="NZ_BAAAHB010000040.1"/>
</dbReference>
<dbReference type="InterPro" id="IPR006059">
    <property type="entry name" value="SBP"/>
</dbReference>
<reference evidence="5 6" key="1">
    <citation type="journal article" date="2019" name="Int. J. Syst. Evol. Microbiol.">
        <title>The Global Catalogue of Microorganisms (GCM) 10K type strain sequencing project: providing services to taxonomists for standard genome sequencing and annotation.</title>
        <authorList>
            <consortium name="The Broad Institute Genomics Platform"/>
            <consortium name="The Broad Institute Genome Sequencing Center for Infectious Disease"/>
            <person name="Wu L."/>
            <person name="Ma J."/>
        </authorList>
    </citation>
    <scope>NUCLEOTIDE SEQUENCE [LARGE SCALE GENOMIC DNA]</scope>
    <source>
        <strain evidence="5 6">JCM 10649</strain>
    </source>
</reference>
<dbReference type="Pfam" id="PF01547">
    <property type="entry name" value="SBP_bac_1"/>
    <property type="match status" value="1"/>
</dbReference>
<dbReference type="PANTHER" id="PTHR43649">
    <property type="entry name" value="ARABINOSE-BINDING PROTEIN-RELATED"/>
    <property type="match status" value="1"/>
</dbReference>
<evidence type="ECO:0000256" key="4">
    <source>
        <dbReference type="SAM" id="Phobius"/>
    </source>
</evidence>
<feature type="compositionally biased region" description="Basic and acidic residues" evidence="3">
    <location>
        <begin position="740"/>
        <end position="756"/>
    </location>
</feature>
<evidence type="ECO:0000256" key="3">
    <source>
        <dbReference type="SAM" id="MobiDB-lite"/>
    </source>
</evidence>
<keyword evidence="4" id="KW-1133">Transmembrane helix</keyword>
<keyword evidence="4" id="KW-0472">Membrane</keyword>
<feature type="region of interest" description="Disordered" evidence="3">
    <location>
        <begin position="728"/>
        <end position="756"/>
    </location>
</feature>
<dbReference type="EMBL" id="BAAAHB010000040">
    <property type="protein sequence ID" value="GAA0471964.1"/>
    <property type="molecule type" value="Genomic_DNA"/>
</dbReference>
<evidence type="ECO:0000313" key="6">
    <source>
        <dbReference type="Proteomes" id="UP001499895"/>
    </source>
</evidence>
<dbReference type="InterPro" id="IPR050490">
    <property type="entry name" value="Bact_solute-bd_prot1"/>
</dbReference>
<feature type="transmembrane region" description="Helical" evidence="4">
    <location>
        <begin position="194"/>
        <end position="215"/>
    </location>
</feature>
<dbReference type="PANTHER" id="PTHR43649:SF29">
    <property type="entry name" value="OSMOPROTECTIVE COMPOUNDS-BINDING PROTEIN GGTB"/>
    <property type="match status" value="1"/>
</dbReference>
<feature type="transmembrane region" description="Helical" evidence="4">
    <location>
        <begin position="27"/>
        <end position="48"/>
    </location>
</feature>
<evidence type="ECO:0000313" key="5">
    <source>
        <dbReference type="EMBL" id="GAA0471964.1"/>
    </source>
</evidence>
<feature type="transmembrane region" description="Helical" evidence="4">
    <location>
        <begin position="227"/>
        <end position="251"/>
    </location>
</feature>
<dbReference type="SUPFAM" id="SSF53850">
    <property type="entry name" value="Periplasmic binding protein-like II"/>
    <property type="match status" value="1"/>
</dbReference>
<feature type="transmembrane region" description="Helical" evidence="4">
    <location>
        <begin position="342"/>
        <end position="360"/>
    </location>
</feature>
<evidence type="ECO:0000256" key="2">
    <source>
        <dbReference type="ARBA" id="ARBA00022448"/>
    </source>
</evidence>
<keyword evidence="6" id="KW-1185">Reference proteome</keyword>
<evidence type="ECO:0000256" key="1">
    <source>
        <dbReference type="ARBA" id="ARBA00008520"/>
    </source>
</evidence>
<evidence type="ECO:0008006" key="7">
    <source>
        <dbReference type="Google" id="ProtNLM"/>
    </source>
</evidence>
<proteinExistence type="inferred from homology"/>
<protein>
    <recommendedName>
        <fullName evidence="7">Extracellular solute-binding protein</fullName>
    </recommendedName>
</protein>
<gene>
    <name evidence="5" type="ORF">GCM10009544_37510</name>
</gene>
<keyword evidence="4" id="KW-0812">Transmembrane</keyword>
<keyword evidence="2" id="KW-0813">Transport</keyword>
<sequence>MTPVSGRPGISGLPGPAGTRHFLLHRLAALLAATGLACAALLAAYYGVSRNAGAVDDRTGPAIVQVAAAQRALEASYAAARDSLTGKASRVEGPGEEYRVELNAATQSLAKAAMSTVADDSGRQTLRTATGLVSSYDFLVQQAARSSGNHALRDAYLGYADRTLHRPGSGVVTRLEKVQSNQFGVLRGQTSFGWLLRLVWAVAFTLLAVLAWLLVDTQRRLRRHFRRLVSPWLAVATLLPAAALPLAVFAAQIQSRLGSARAILARGRTDALEEVDGVLAGTHWRAGATSWIPLAGLVVVALILIGLQPRIDEYRFRHDGPGKGAQSPVSVLLGAGARTHQVTAVLLALWLVMICAVGFGDRRDERLGKVTVLAAWTGEEGERFRKVLRRFTEKHHIAVSYQGTTALREVLLSRVNAGAAPEVAILPSLGEAVDYDARKALKPLDDVLGPAVLKAYGPLWTPRAHGKVYAVPVKAGLKSLVWYDATRPRSREQLATLAGDGGRWCAGMGGDDTSGWPGTDWIEDFLLQGSGRDVYERWARGELKWDSPEVARAWQSFRALFGPGPARSALTEDYTQGMFKRPCTLEHQGAFIRSNYPEHARADFVFTPEVLPGVDRGSTAREVSADYAALFGTSPEAKELMRFLTTREAQEVWAEPDRRSGNPFRPFFPFVTGTEAPRLDPDKEPLNDRIDKELRRRTLCLDASDAMPPRMRFAFQHAVLDFLSDPGRSPGETLKGLDQVQEKIKDQTPRPDRICG</sequence>
<dbReference type="Proteomes" id="UP001499895">
    <property type="component" value="Unassembled WGS sequence"/>
</dbReference>
<dbReference type="Gene3D" id="3.40.190.10">
    <property type="entry name" value="Periplasmic binding protein-like II"/>
    <property type="match status" value="2"/>
</dbReference>
<organism evidence="5 6">
    <name type="scientific">Streptomyces stramineus</name>
    <dbReference type="NCBI Taxonomy" id="173861"/>
    <lineage>
        <taxon>Bacteria</taxon>
        <taxon>Bacillati</taxon>
        <taxon>Actinomycetota</taxon>
        <taxon>Actinomycetes</taxon>
        <taxon>Kitasatosporales</taxon>
        <taxon>Streptomycetaceae</taxon>
        <taxon>Streptomyces</taxon>
    </lineage>
</organism>
<accession>A0ABN1AAW8</accession>
<comment type="caution">
    <text evidence="5">The sequence shown here is derived from an EMBL/GenBank/DDBJ whole genome shotgun (WGS) entry which is preliminary data.</text>
</comment>
<feature type="transmembrane region" description="Helical" evidence="4">
    <location>
        <begin position="288"/>
        <end position="307"/>
    </location>
</feature>